<reference evidence="2" key="1">
    <citation type="submission" date="2022-07" db="EMBL/GenBank/DDBJ databases">
        <authorList>
            <person name="Trinca V."/>
            <person name="Uliana J.V.C."/>
            <person name="Torres T.T."/>
            <person name="Ward R.J."/>
            <person name="Monesi N."/>
        </authorList>
    </citation>
    <scope>NUCLEOTIDE SEQUENCE</scope>
    <source>
        <strain evidence="2">HSMRA1968</strain>
        <tissue evidence="2">Whole embryos</tissue>
    </source>
</reference>
<feature type="region of interest" description="Disordered" evidence="1">
    <location>
        <begin position="484"/>
        <end position="569"/>
    </location>
</feature>
<feature type="compositionally biased region" description="Polar residues" evidence="1">
    <location>
        <begin position="537"/>
        <end position="553"/>
    </location>
</feature>
<proteinExistence type="predicted"/>
<feature type="region of interest" description="Disordered" evidence="1">
    <location>
        <begin position="194"/>
        <end position="227"/>
    </location>
</feature>
<feature type="compositionally biased region" description="Polar residues" evidence="1">
    <location>
        <begin position="594"/>
        <end position="606"/>
    </location>
</feature>
<feature type="compositionally biased region" description="Polar residues" evidence="1">
    <location>
        <begin position="559"/>
        <end position="569"/>
    </location>
</feature>
<dbReference type="Proteomes" id="UP001151699">
    <property type="component" value="Chromosome A"/>
</dbReference>
<comment type="caution">
    <text evidence="2">The sequence shown here is derived from an EMBL/GenBank/DDBJ whole genome shotgun (WGS) entry which is preliminary data.</text>
</comment>
<protein>
    <submittedName>
        <fullName evidence="2">Uncharacterized protein</fullName>
    </submittedName>
</protein>
<feature type="region of interest" description="Disordered" evidence="1">
    <location>
        <begin position="594"/>
        <end position="614"/>
    </location>
</feature>
<sequence length="699" mass="76905">MMKTFCETFHLAIASTFLIMAGREILSDSGEEEESSVQSTTTIHFLNEASESGSYNSPYQCNIASSLQSNGENASNAASQSAFQAPQTSIFHTKNIATFDVEKVTQRPEIDVGHNKNPLQSELLPAEEVPSPEYELLSPPPVTTMPVESEASNTQYRRIQGGKIRNVKHLPGQRDRKFSQADAKMRKMASLVLARKQEESTEEDTSHQETGSNYDEINHSNEPMEGVNPMPVNFVEIPNNLSLLELWTAKEISKFETKIPSLPATSLQMHSQTTQQSNKRSESIHMSPPLQNVQKIVKMPPPQMPSTSMTEGTQQCRQLNRSTDPAPSCEEKLLRSENVGNPAVKELLPKGGKSILETQITMHPANLEAAQQSNIREQNERALSPLPRLLGPSDSSVLTHGFPIQQTPFFETQISLQPATSVPSNSQAPFLLATKPPHPQMRSNPVRTPQSLQGSPSGNVCGLSSNPALTQVLPFLEKPFFESRTSLQPATSEPTNSQTTQRSLAGKRQNVQMPPSLQGAQTTLTPLPQIRSYSVPVRTQDQQSSRSTVQNPPSKADQSRSGNASNSENVVFPSKVFKVPQVPKSVSETAVIRQSQINSRGKSATAKSLKRPNTGALHSKARVKMIKTEHFPTPFGRHCVIDGVDKLARRSVTHQSCSGGSMCVGLSHEILDMLKRNNVTISRVTKRERVKVILPLKKR</sequence>
<accession>A0A9Q0NFN6</accession>
<feature type="compositionally biased region" description="Basic and acidic residues" evidence="1">
    <location>
        <begin position="195"/>
        <end position="207"/>
    </location>
</feature>
<feature type="compositionally biased region" description="Polar residues" evidence="1">
    <location>
        <begin position="484"/>
        <end position="526"/>
    </location>
</feature>
<dbReference type="AlphaFoldDB" id="A0A9Q0NFN6"/>
<evidence type="ECO:0000256" key="1">
    <source>
        <dbReference type="SAM" id="MobiDB-lite"/>
    </source>
</evidence>
<keyword evidence="3" id="KW-1185">Reference proteome</keyword>
<feature type="region of interest" description="Disordered" evidence="1">
    <location>
        <begin position="420"/>
        <end position="458"/>
    </location>
</feature>
<organism evidence="2 3">
    <name type="scientific">Pseudolycoriella hygida</name>
    <dbReference type="NCBI Taxonomy" id="35572"/>
    <lineage>
        <taxon>Eukaryota</taxon>
        <taxon>Metazoa</taxon>
        <taxon>Ecdysozoa</taxon>
        <taxon>Arthropoda</taxon>
        <taxon>Hexapoda</taxon>
        <taxon>Insecta</taxon>
        <taxon>Pterygota</taxon>
        <taxon>Neoptera</taxon>
        <taxon>Endopterygota</taxon>
        <taxon>Diptera</taxon>
        <taxon>Nematocera</taxon>
        <taxon>Sciaroidea</taxon>
        <taxon>Sciaridae</taxon>
        <taxon>Pseudolycoriella</taxon>
    </lineage>
</organism>
<gene>
    <name evidence="2" type="ORF">Bhyg_04507</name>
</gene>
<dbReference type="EMBL" id="WJQU01000001">
    <property type="protein sequence ID" value="KAJ6649273.1"/>
    <property type="molecule type" value="Genomic_DNA"/>
</dbReference>
<evidence type="ECO:0000313" key="3">
    <source>
        <dbReference type="Proteomes" id="UP001151699"/>
    </source>
</evidence>
<evidence type="ECO:0000313" key="2">
    <source>
        <dbReference type="EMBL" id="KAJ6649273.1"/>
    </source>
</evidence>
<feature type="compositionally biased region" description="Polar residues" evidence="1">
    <location>
        <begin position="441"/>
        <end position="458"/>
    </location>
</feature>
<name>A0A9Q0NFN6_9DIPT</name>